<proteinExistence type="predicted"/>
<name>A0AAD9K0Q3_9ANNE</name>
<evidence type="ECO:0000313" key="3">
    <source>
        <dbReference type="Proteomes" id="UP001208570"/>
    </source>
</evidence>
<evidence type="ECO:0000256" key="1">
    <source>
        <dbReference type="SAM" id="Phobius"/>
    </source>
</evidence>
<gene>
    <name evidence="2" type="ORF">LSH36_95g07056</name>
</gene>
<feature type="transmembrane region" description="Helical" evidence="1">
    <location>
        <begin position="14"/>
        <end position="33"/>
    </location>
</feature>
<dbReference type="Proteomes" id="UP001208570">
    <property type="component" value="Unassembled WGS sequence"/>
</dbReference>
<evidence type="ECO:0000313" key="2">
    <source>
        <dbReference type="EMBL" id="KAK2162629.1"/>
    </source>
</evidence>
<organism evidence="2 3">
    <name type="scientific">Paralvinella palmiformis</name>
    <dbReference type="NCBI Taxonomy" id="53620"/>
    <lineage>
        <taxon>Eukaryota</taxon>
        <taxon>Metazoa</taxon>
        <taxon>Spiralia</taxon>
        <taxon>Lophotrochozoa</taxon>
        <taxon>Annelida</taxon>
        <taxon>Polychaeta</taxon>
        <taxon>Sedentaria</taxon>
        <taxon>Canalipalpata</taxon>
        <taxon>Terebellida</taxon>
        <taxon>Terebelliformia</taxon>
        <taxon>Alvinellidae</taxon>
        <taxon>Paralvinella</taxon>
    </lineage>
</organism>
<keyword evidence="1" id="KW-1133">Transmembrane helix</keyword>
<evidence type="ECO:0008006" key="4">
    <source>
        <dbReference type="Google" id="ProtNLM"/>
    </source>
</evidence>
<keyword evidence="3" id="KW-1185">Reference proteome</keyword>
<sequence>MECCTFSLCRLQMINYIVLLVVLVWTTGIKYVVGKENKTLAFVIVMYHHGDRSPKATYPRDIYPEDQWPQGFGQLTQVTK</sequence>
<protein>
    <recommendedName>
        <fullName evidence="4">Lysosomal acid phosphatase</fullName>
    </recommendedName>
</protein>
<keyword evidence="1" id="KW-0812">Transmembrane</keyword>
<dbReference type="SUPFAM" id="SSF53254">
    <property type="entry name" value="Phosphoglycerate mutase-like"/>
    <property type="match status" value="1"/>
</dbReference>
<dbReference type="AlphaFoldDB" id="A0AAD9K0Q3"/>
<dbReference type="Gene3D" id="3.40.50.1240">
    <property type="entry name" value="Phosphoglycerate mutase-like"/>
    <property type="match status" value="1"/>
</dbReference>
<accession>A0AAD9K0Q3</accession>
<dbReference type="EMBL" id="JAODUP010000095">
    <property type="protein sequence ID" value="KAK2162629.1"/>
    <property type="molecule type" value="Genomic_DNA"/>
</dbReference>
<keyword evidence="1" id="KW-0472">Membrane</keyword>
<dbReference type="InterPro" id="IPR029033">
    <property type="entry name" value="His_PPase_superfam"/>
</dbReference>
<comment type="caution">
    <text evidence="2">The sequence shown here is derived from an EMBL/GenBank/DDBJ whole genome shotgun (WGS) entry which is preliminary data.</text>
</comment>
<reference evidence="2" key="1">
    <citation type="journal article" date="2023" name="Mol. Biol. Evol.">
        <title>Third-Generation Sequencing Reveals the Adaptive Role of the Epigenome in Three Deep-Sea Polychaetes.</title>
        <authorList>
            <person name="Perez M."/>
            <person name="Aroh O."/>
            <person name="Sun Y."/>
            <person name="Lan Y."/>
            <person name="Juniper S.K."/>
            <person name="Young C.R."/>
            <person name="Angers B."/>
            <person name="Qian P.Y."/>
        </authorList>
    </citation>
    <scope>NUCLEOTIDE SEQUENCE</scope>
    <source>
        <strain evidence="2">P08H-3</strain>
    </source>
</reference>